<dbReference type="InterPro" id="IPR003409">
    <property type="entry name" value="MORN"/>
</dbReference>
<dbReference type="PANTHER" id="PTHR15897:SF2">
    <property type="entry name" value="ANKYRIN REPEAT AND MYND DOMAIN-CONTAINING PROTEIN 1"/>
    <property type="match status" value="1"/>
</dbReference>
<dbReference type="Gene3D" id="1.25.40.20">
    <property type="entry name" value="Ankyrin repeat-containing domain"/>
    <property type="match status" value="2"/>
</dbReference>
<gene>
    <name evidence="6" type="ORF">CINCED_3A003008</name>
</gene>
<feature type="region of interest" description="Disordered" evidence="3">
    <location>
        <begin position="1469"/>
        <end position="1498"/>
    </location>
</feature>
<dbReference type="SMART" id="SM00241">
    <property type="entry name" value="ZP"/>
    <property type="match status" value="1"/>
</dbReference>
<evidence type="ECO:0000256" key="3">
    <source>
        <dbReference type="SAM" id="MobiDB-lite"/>
    </source>
</evidence>
<dbReference type="EMBL" id="CABPRJ010000949">
    <property type="protein sequence ID" value="VVC31496.1"/>
    <property type="molecule type" value="Genomic_DNA"/>
</dbReference>
<keyword evidence="1" id="KW-0677">Repeat</keyword>
<reference evidence="6 7" key="1">
    <citation type="submission" date="2019-08" db="EMBL/GenBank/DDBJ databases">
        <authorList>
            <person name="Alioto T."/>
            <person name="Alioto T."/>
            <person name="Gomez Garrido J."/>
        </authorList>
    </citation>
    <scope>NUCLEOTIDE SEQUENCE [LARGE SCALE GENOMIC DNA]</scope>
</reference>
<feature type="transmembrane region" description="Helical" evidence="4">
    <location>
        <begin position="1372"/>
        <end position="1394"/>
    </location>
</feature>
<dbReference type="Gene3D" id="2.20.110.10">
    <property type="entry name" value="Histone H3 K4-specific methyltransferase SET7/9 N-terminal domain"/>
    <property type="match status" value="1"/>
</dbReference>
<keyword evidence="4" id="KW-0472">Membrane</keyword>
<accession>A0A5E4MGT6</accession>
<dbReference type="InterPro" id="IPR036770">
    <property type="entry name" value="Ankyrin_rpt-contain_sf"/>
</dbReference>
<dbReference type="Proteomes" id="UP000325440">
    <property type="component" value="Unassembled WGS sequence"/>
</dbReference>
<dbReference type="OrthoDB" id="8171348at2759"/>
<dbReference type="PANTHER" id="PTHR15897">
    <property type="entry name" value="ANKYRIN REPEAT AND MYND DOMAIN PROTEIN 1"/>
    <property type="match status" value="1"/>
</dbReference>
<dbReference type="SUPFAM" id="SSF82185">
    <property type="entry name" value="Histone H3 K4-specific methyltransferase SET7/9 N-terminal domain"/>
    <property type="match status" value="1"/>
</dbReference>
<dbReference type="InterPro" id="IPR042235">
    <property type="entry name" value="ZP-C_dom"/>
</dbReference>
<organism evidence="6 7">
    <name type="scientific">Cinara cedri</name>
    <dbReference type="NCBI Taxonomy" id="506608"/>
    <lineage>
        <taxon>Eukaryota</taxon>
        <taxon>Metazoa</taxon>
        <taxon>Ecdysozoa</taxon>
        <taxon>Arthropoda</taxon>
        <taxon>Hexapoda</taxon>
        <taxon>Insecta</taxon>
        <taxon>Pterygota</taxon>
        <taxon>Neoptera</taxon>
        <taxon>Paraneoptera</taxon>
        <taxon>Hemiptera</taxon>
        <taxon>Sternorrhyncha</taxon>
        <taxon>Aphidomorpha</taxon>
        <taxon>Aphidoidea</taxon>
        <taxon>Aphididae</taxon>
        <taxon>Lachninae</taxon>
        <taxon>Cinara</taxon>
    </lineage>
</organism>
<keyword evidence="2" id="KW-0040">ANK repeat</keyword>
<protein>
    <submittedName>
        <fullName evidence="6">MORN motif,Ankyrin repeat-containing domain,Zona pellucida domain,Ankyrin repeat</fullName>
    </submittedName>
</protein>
<dbReference type="SUPFAM" id="SSF48403">
    <property type="entry name" value="Ankyrin repeat"/>
    <property type="match status" value="1"/>
</dbReference>
<name>A0A5E4MGT6_9HEMI</name>
<feature type="domain" description="ZP" evidence="5">
    <location>
        <begin position="1091"/>
        <end position="1316"/>
    </location>
</feature>
<dbReference type="InterPro" id="IPR001507">
    <property type="entry name" value="ZP_dom"/>
</dbReference>
<dbReference type="PROSITE" id="PS50088">
    <property type="entry name" value="ANK_REPEAT"/>
    <property type="match status" value="1"/>
</dbReference>
<dbReference type="InterPro" id="IPR002110">
    <property type="entry name" value="Ankyrin_rpt"/>
</dbReference>
<evidence type="ECO:0000256" key="1">
    <source>
        <dbReference type="ARBA" id="ARBA00022737"/>
    </source>
</evidence>
<keyword evidence="4" id="KW-1133">Transmembrane helix</keyword>
<dbReference type="Gene3D" id="2.60.40.4100">
    <property type="entry name" value="Zona pellucida, ZP-C domain"/>
    <property type="match status" value="1"/>
</dbReference>
<dbReference type="PROSITE" id="PS51034">
    <property type="entry name" value="ZP_2"/>
    <property type="match status" value="1"/>
</dbReference>
<evidence type="ECO:0000256" key="2">
    <source>
        <dbReference type="PROSITE-ProRule" id="PRU00023"/>
    </source>
</evidence>
<keyword evidence="7" id="KW-1185">Reference proteome</keyword>
<evidence type="ECO:0000313" key="7">
    <source>
        <dbReference type="Proteomes" id="UP000325440"/>
    </source>
</evidence>
<dbReference type="SMART" id="SM00698">
    <property type="entry name" value="MORN"/>
    <property type="match status" value="2"/>
</dbReference>
<evidence type="ECO:0000259" key="5">
    <source>
        <dbReference type="PROSITE" id="PS51034"/>
    </source>
</evidence>
<dbReference type="InterPro" id="IPR057475">
    <property type="entry name" value="CUT_C"/>
</dbReference>
<evidence type="ECO:0000256" key="4">
    <source>
        <dbReference type="SAM" id="Phobius"/>
    </source>
</evidence>
<feature type="repeat" description="ANK" evidence="2">
    <location>
        <begin position="385"/>
        <end position="417"/>
    </location>
</feature>
<dbReference type="SMART" id="SM00248">
    <property type="entry name" value="ANK"/>
    <property type="match status" value="4"/>
</dbReference>
<feature type="region of interest" description="Disordered" evidence="3">
    <location>
        <begin position="936"/>
        <end position="955"/>
    </location>
</feature>
<dbReference type="Pfam" id="PF25301">
    <property type="entry name" value="CUT_C"/>
    <property type="match status" value="1"/>
</dbReference>
<dbReference type="InterPro" id="IPR053064">
    <property type="entry name" value="Ankyrin-MYND_domain-protein"/>
</dbReference>
<keyword evidence="4" id="KW-0812">Transmembrane</keyword>
<proteinExistence type="predicted"/>
<evidence type="ECO:0000313" key="6">
    <source>
        <dbReference type="EMBL" id="VVC31496.1"/>
    </source>
</evidence>
<sequence length="1498" mass="171043">MFEEEKPIIVPKHDSFGLRNASNNRIVIKQGKMTQIYEGPIVRGCYHGQGLIIWIKGNQKQTYEGHFYVNRLHGYGRMTYENGIIFEGLYKNNVRFGPGVITHPNEHQEVGFWLGDHLLRLSCYLTKHLVPSYDTPDIYTKIKLLQFKHLIDLTRPPHCVINVRDDYENNLNNSHSFPYTRHLNSLFFQRQAFDFKFESTESRSMKSKLIDENRFVCGHNLEDLILKNYLKISTDPTQPNNTFLLNCGINIGKQFEYLNKTSWTININQDDNIKSKIISESVIQSFENEKFDEIRNYYSKCLAYNNNTLDKMILAHAYQQRFSENTLLYNIENIWNEKRNIFMPPNLQSQESAALNLLSKLDLCPGEIERLIKNYKIDVDISDSRGNTRLMISSANNQHEIIKCMINLGANLECYNDDGFTPLNLTLLQYICLLNDIKKWNGYLIPHISFKFNIRKGDQNVTIKNVQNMNFFEPENLTNIKLTEKYDGIENTNPMLRHLKSKQTLIDSVEDTIILLINMGAKPTTCFTPKTSFHLALLTTNPAILSAVFDAGGSPPYTLYNEDYKLNLLHVAALMPTNYNVVECVKILIMHCVDPNSKALPILNVFRYQIPWQLITNQQATMTPLDIYCLKENKNVLNDSLMVDDQSEAKLVSILYDVTDKNHTYCGFNSIALAMLTGKLNLTETLLKKNITVVNEIISNFGTLLTLLLNPNYNVNLSNQTLNELLDMLLGANSNPFKIVEVSDKKFSGNVYDYCFMISESKISDQGKYKTNLRGIVEKLKNAGRAILNLNYSKQAKDVFINNYKKHKILTLPEDKKSMIFWLNSDLKFIIQQEEIQVCYECLKHLKKEIKTCSSCYFALFCSNSCKMKHKINGCIAQKRKSSLSKSEQTKKTKVKPKSYHVSSTQFLLLEKSSMNSMNSIENCNMNILDYSNYSKSSQKKDGDTTSSTNYDGRRDKKQNVSSVFTILNNNNNNYLDKVSRKSKNKSFKKLIKSSIYAEKSQNIRRNTNKQTCNQYCLKSKLQQRSKNEGQHFSSNHNLNTIGFPSVKYRRVKTSCWKHFFKFINRLCVTRVNYAQKNLVEEEFVPSVTATCKAGYMTIKVTTNEPFTGAIHAKDYRSSSCLSYGNGTKLTTLGINLLATQGSSDYCGISTNNKSDERSVSIVIRKHRTLELADDKYYVITCGKAGFKNSKNETSLVSLKFLENGKRIQDVVYSHPYTLRAEISRHDGVYGIRVKNCFAFNKRNSSVNLINELGCPANTKVITPFKYDPKFAHADATLSSMFRFDPDSQELYFQCDIEVCRGACTEADCDDPSALQLLQQQQRVKDQFAMDSQSENGSLMASTTVFVLQPGEMARSQAICDNPSEGTVRPSWMLYLCIAFGLMFLIMLVINVFLCSAMTCSCARTDIVEKEPSIIEDYDPYRSWHGSQYGSRYSLNGKPGYVSGGSTMNSTRSMSTNSDHYAIVHSRPGSRYSGTAKHQQPHMRGPPSNIGSHYSGKL</sequence>